<name>A0A9J5WSF5_SOLCO</name>
<evidence type="ECO:0000313" key="1">
    <source>
        <dbReference type="EMBL" id="KAG5577878.1"/>
    </source>
</evidence>
<proteinExistence type="predicted"/>
<sequence length="407" mass="46242">MTRTRSMTSNQKAPISPFAFFEVEFLSSDSSDSESMKKDTKKARITFLGTFTEDDSLLFLGMEYKIRFSSFSKRPIVLGRVINLEQLEASHCVWETLVLGNRIVLNDSLFKEVFGSKFSSNILFMYGNLCPDQFEVSPEEAKIFVVETGSDVSNFGPLSLGFKNCILAHVVATTLVPRKGSLSNISNRDIFVLYCLLKKIHINWALWFREYMIENVEDNNSSTSLPYGLLIFRIIIEPLVDLCKYRPTLIDATYDTRTFSSMRYVFANDKWYKKESVQSRATRISVDSVALLLKEAEHIKVRLAGLESHMQVIQDTLGRVLQLHKDSSTNVGKLRLEVGGLKKDAIRSVNTILKEDNSIKTGADYAHSKLAISVHTSYSTFSKIVERSLNTFCRNVLNTLKYFLGDR</sequence>
<dbReference type="OrthoDB" id="1750780at2759"/>
<accession>A0A9J5WSF5</accession>
<keyword evidence="2" id="KW-1185">Reference proteome</keyword>
<dbReference type="EMBL" id="JACXVP010000011">
    <property type="protein sequence ID" value="KAG5577878.1"/>
    <property type="molecule type" value="Genomic_DNA"/>
</dbReference>
<dbReference type="AlphaFoldDB" id="A0A9J5WSF5"/>
<organism evidence="1 2">
    <name type="scientific">Solanum commersonii</name>
    <name type="common">Commerson's wild potato</name>
    <name type="synonym">Commerson's nightshade</name>
    <dbReference type="NCBI Taxonomy" id="4109"/>
    <lineage>
        <taxon>Eukaryota</taxon>
        <taxon>Viridiplantae</taxon>
        <taxon>Streptophyta</taxon>
        <taxon>Embryophyta</taxon>
        <taxon>Tracheophyta</taxon>
        <taxon>Spermatophyta</taxon>
        <taxon>Magnoliopsida</taxon>
        <taxon>eudicotyledons</taxon>
        <taxon>Gunneridae</taxon>
        <taxon>Pentapetalae</taxon>
        <taxon>asterids</taxon>
        <taxon>lamiids</taxon>
        <taxon>Solanales</taxon>
        <taxon>Solanaceae</taxon>
        <taxon>Solanoideae</taxon>
        <taxon>Solaneae</taxon>
        <taxon>Solanum</taxon>
    </lineage>
</organism>
<gene>
    <name evidence="1" type="ORF">H5410_058012</name>
</gene>
<protein>
    <submittedName>
        <fullName evidence="1">Uncharacterized protein</fullName>
    </submittedName>
</protein>
<reference evidence="1 2" key="1">
    <citation type="submission" date="2020-09" db="EMBL/GenBank/DDBJ databases">
        <title>De no assembly of potato wild relative species, Solanum commersonii.</title>
        <authorList>
            <person name="Cho K."/>
        </authorList>
    </citation>
    <scope>NUCLEOTIDE SEQUENCE [LARGE SCALE GENOMIC DNA]</scope>
    <source>
        <strain evidence="1">LZ3.2</strain>
        <tissue evidence="1">Leaf</tissue>
    </source>
</reference>
<comment type="caution">
    <text evidence="1">The sequence shown here is derived from an EMBL/GenBank/DDBJ whole genome shotgun (WGS) entry which is preliminary data.</text>
</comment>
<dbReference type="Proteomes" id="UP000824120">
    <property type="component" value="Chromosome 11"/>
</dbReference>
<evidence type="ECO:0000313" key="2">
    <source>
        <dbReference type="Proteomes" id="UP000824120"/>
    </source>
</evidence>